<organism evidence="2 3">
    <name type="scientific">Cohnella rhizosphaerae</name>
    <dbReference type="NCBI Taxonomy" id="1457232"/>
    <lineage>
        <taxon>Bacteria</taxon>
        <taxon>Bacillati</taxon>
        <taxon>Bacillota</taxon>
        <taxon>Bacilli</taxon>
        <taxon>Bacillales</taxon>
        <taxon>Paenibacillaceae</taxon>
        <taxon>Cohnella</taxon>
    </lineage>
</organism>
<keyword evidence="1" id="KW-0732">Signal</keyword>
<comment type="caution">
    <text evidence="2">The sequence shown here is derived from an EMBL/GenBank/DDBJ whole genome shotgun (WGS) entry which is preliminary data.</text>
</comment>
<keyword evidence="3" id="KW-1185">Reference proteome</keyword>
<dbReference type="AlphaFoldDB" id="A0A9X4KV33"/>
<name>A0A9X4KV33_9BACL</name>
<dbReference type="EMBL" id="JAPDIA010000007">
    <property type="protein sequence ID" value="MDG0811415.1"/>
    <property type="molecule type" value="Genomic_DNA"/>
</dbReference>
<reference evidence="2" key="1">
    <citation type="submission" date="2022-10" db="EMBL/GenBank/DDBJ databases">
        <title>Comparative genomic analysis of Cohnella hashimotonis sp. nov., isolated from the International Space Station.</title>
        <authorList>
            <person name="Simpson A."/>
            <person name="Venkateswaran K."/>
        </authorList>
    </citation>
    <scope>NUCLEOTIDE SEQUENCE</scope>
    <source>
        <strain evidence="2">DSM 28161</strain>
    </source>
</reference>
<dbReference type="RefSeq" id="WP_277534019.1">
    <property type="nucleotide sequence ID" value="NZ_JAPDIA010000007.1"/>
</dbReference>
<feature type="chain" id="PRO_5040915610" description="SbsA Ig-like domain-containing protein" evidence="1">
    <location>
        <begin position="24"/>
        <end position="446"/>
    </location>
</feature>
<dbReference type="Proteomes" id="UP001153404">
    <property type="component" value="Unassembled WGS sequence"/>
</dbReference>
<proteinExistence type="predicted"/>
<feature type="signal peptide" evidence="1">
    <location>
        <begin position="1"/>
        <end position="23"/>
    </location>
</feature>
<evidence type="ECO:0000256" key="1">
    <source>
        <dbReference type="SAM" id="SignalP"/>
    </source>
</evidence>
<sequence>MKKVSVFLMLATLIFAAFSYAPAASAEPNPDMTPPVFVGAESGSGYVTLHFNENIEAVPALPETIDEDDEAAVEAYRLSQIQIAQDGEHFSPLVNGLAHLYWGESDFLTIGYDNGLQIVTGPKTRVKLAAGLLQDTNGNVLTEELNLSVSPPVIEGAAVSDDYKVITVTFDRNLQALATEEDKEALKSRISLIGDPDKYFDLGENDSVTVIDDSLTITLDKPLSGANYQVRIYGGALKSAEGNYLNAEDSFITPYLQGGSTDTDGPEVLNYYFSDELLSLTLQFNEDVTISDADLATFKQNIKLYDWNQGNYTRPLPEDATVTVQGSEIKIHVTSILDSHYHNFQVNLTPVQDLHGNRNEETFYTENIYVPNLSNPFVATWGSFQLGGKYLTIGFYNYYYGFEPGNLVDATIDQDGSHLKNEILISRDNGVNFMPLSAGDKVFFKR</sequence>
<protein>
    <recommendedName>
        <fullName evidence="4">SbsA Ig-like domain-containing protein</fullName>
    </recommendedName>
</protein>
<gene>
    <name evidence="2" type="ORF">OMP40_20115</name>
</gene>
<evidence type="ECO:0000313" key="3">
    <source>
        <dbReference type="Proteomes" id="UP001153404"/>
    </source>
</evidence>
<evidence type="ECO:0000313" key="2">
    <source>
        <dbReference type="EMBL" id="MDG0811415.1"/>
    </source>
</evidence>
<accession>A0A9X4KV33</accession>
<evidence type="ECO:0008006" key="4">
    <source>
        <dbReference type="Google" id="ProtNLM"/>
    </source>
</evidence>